<dbReference type="FunCoup" id="T1FMB3">
    <property type="interactions" value="74"/>
</dbReference>
<evidence type="ECO:0000256" key="4">
    <source>
        <dbReference type="ARBA" id="ARBA00022692"/>
    </source>
</evidence>
<dbReference type="Proteomes" id="UP000015101">
    <property type="component" value="Unassembled WGS sequence"/>
</dbReference>
<evidence type="ECO:0000256" key="9">
    <source>
        <dbReference type="RuleBase" id="RU010713"/>
    </source>
</evidence>
<comment type="similarity">
    <text evidence="9">Belongs to the pannexin family.</text>
</comment>
<dbReference type="RefSeq" id="XP_009022744.1">
    <property type="nucleotide sequence ID" value="XM_009024496.1"/>
</dbReference>
<evidence type="ECO:0000313" key="11">
    <source>
        <dbReference type="EnsemblMetazoa" id="HelroP185033"/>
    </source>
</evidence>
<dbReference type="OrthoDB" id="5867527at2759"/>
<dbReference type="GO" id="GO:0005886">
    <property type="term" value="C:plasma membrane"/>
    <property type="evidence" value="ECO:0007669"/>
    <property type="project" value="UniProtKB-SubCell"/>
</dbReference>
<name>T1FMB3_HELRO</name>
<dbReference type="PANTHER" id="PTHR11893:SF36">
    <property type="entry name" value="INNEXIN-5"/>
    <property type="match status" value="1"/>
</dbReference>
<protein>
    <recommendedName>
        <fullName evidence="9">Innexin</fullName>
    </recommendedName>
</protein>
<evidence type="ECO:0000256" key="6">
    <source>
        <dbReference type="ARBA" id="ARBA00023065"/>
    </source>
</evidence>
<dbReference type="STRING" id="6412.T1FMB3"/>
<keyword evidence="6 9" id="KW-0406">Ion transport</keyword>
<keyword evidence="12" id="KW-1185">Reference proteome</keyword>
<feature type="transmembrane region" description="Helical" evidence="9">
    <location>
        <begin position="203"/>
        <end position="227"/>
    </location>
</feature>
<accession>T1FMB3</accession>
<dbReference type="GeneID" id="20209962"/>
<dbReference type="PROSITE" id="PS51013">
    <property type="entry name" value="PANNEXIN"/>
    <property type="match status" value="1"/>
</dbReference>
<comment type="caution">
    <text evidence="9">Lacks conserved residue(s) required for the propagation of feature annotation.</text>
</comment>
<keyword evidence="3" id="KW-1003">Cell membrane</keyword>
<dbReference type="EMBL" id="AMQM01001052">
    <property type="status" value="NOT_ANNOTATED_CDS"/>
    <property type="molecule type" value="Genomic_DNA"/>
</dbReference>
<dbReference type="InterPro" id="IPR000990">
    <property type="entry name" value="Innexin"/>
</dbReference>
<evidence type="ECO:0000256" key="8">
    <source>
        <dbReference type="ARBA" id="ARBA00023303"/>
    </source>
</evidence>
<dbReference type="eggNOG" id="ENOG502RZVE">
    <property type="taxonomic scope" value="Eukaryota"/>
</dbReference>
<reference evidence="10 12" key="2">
    <citation type="journal article" date="2013" name="Nature">
        <title>Insights into bilaterian evolution from three spiralian genomes.</title>
        <authorList>
            <person name="Simakov O."/>
            <person name="Marletaz F."/>
            <person name="Cho S.J."/>
            <person name="Edsinger-Gonzales E."/>
            <person name="Havlak P."/>
            <person name="Hellsten U."/>
            <person name="Kuo D.H."/>
            <person name="Larsson T."/>
            <person name="Lv J."/>
            <person name="Arendt D."/>
            <person name="Savage R."/>
            <person name="Osoegawa K."/>
            <person name="de Jong P."/>
            <person name="Grimwood J."/>
            <person name="Chapman J.A."/>
            <person name="Shapiro H."/>
            <person name="Aerts A."/>
            <person name="Otillar R.P."/>
            <person name="Terry A.Y."/>
            <person name="Boore J.L."/>
            <person name="Grigoriev I.V."/>
            <person name="Lindberg D.R."/>
            <person name="Seaver E.C."/>
            <person name="Weisblat D.A."/>
            <person name="Putnam N.H."/>
            <person name="Rokhsar D.S."/>
        </authorList>
    </citation>
    <scope>NUCLEOTIDE SEQUENCE</scope>
</reference>
<proteinExistence type="inferred from homology"/>
<evidence type="ECO:0000256" key="1">
    <source>
        <dbReference type="ARBA" id="ARBA00004651"/>
    </source>
</evidence>
<dbReference type="GO" id="GO:0034220">
    <property type="term" value="P:monoatomic ion transmembrane transport"/>
    <property type="evidence" value="ECO:0007669"/>
    <property type="project" value="UniProtKB-KW"/>
</dbReference>
<comment type="subcellular location">
    <subcellularLocation>
        <location evidence="1 9">Cell membrane</location>
        <topology evidence="1 9">Multi-pass membrane protein</topology>
    </subcellularLocation>
</comment>
<dbReference type="OMA" id="CQFFKFG"/>
<dbReference type="HOGENOM" id="CLU_035763_0_1_1"/>
<evidence type="ECO:0000256" key="3">
    <source>
        <dbReference type="ARBA" id="ARBA00022475"/>
    </source>
</evidence>
<dbReference type="InParanoid" id="T1FMB3"/>
<dbReference type="PANTHER" id="PTHR11893">
    <property type="entry name" value="INNEXIN"/>
    <property type="match status" value="1"/>
</dbReference>
<feature type="transmembrane region" description="Helical" evidence="9">
    <location>
        <begin position="288"/>
        <end position="312"/>
    </location>
</feature>
<evidence type="ECO:0000256" key="7">
    <source>
        <dbReference type="ARBA" id="ARBA00023136"/>
    </source>
</evidence>
<keyword evidence="2 9" id="KW-0813">Transport</keyword>
<keyword evidence="7 9" id="KW-0472">Membrane</keyword>
<keyword evidence="4 9" id="KW-0812">Transmembrane</keyword>
<evidence type="ECO:0000256" key="2">
    <source>
        <dbReference type="ARBA" id="ARBA00022448"/>
    </source>
</evidence>
<dbReference type="KEGG" id="hro:HELRODRAFT_185033"/>
<sequence>MEQILGVLGKIPNTKTRNDDDFSDRLLYRHTSALFVLFAIVVSTKQYVGDPIQCWVPAEFTGNHEEYTNNFCWIRNTYYLPYEKNIPKEYEHDKRQIIPYYQWMPMILAIQGLLCYLPILLWRCLNDKSGIDVNTVVEAGEAFTNAEIAESREKTLTHMTRQLDRYLSNQKDVPKGCTISLKQCFSHACCSLFGRHKGNYLMCLYLIVKVLALASVFGQLFALNFFLGQDFHMYGFDAIHSMITGTDVSASPRFPRVTMCDFKIRRLGNVQRYTVQCVLPINLFNEKIYLFVWFWLAFVSAILSFSLISWIARAVMKSDKHRYIRKHLHLMEKLQRDSDKKNAVKFVEDYLKQDGVFILRLVGHNTNALTVTEFVGHLWDNYRVKPLTDRIEKELSEV</sequence>
<evidence type="ECO:0000313" key="12">
    <source>
        <dbReference type="Proteomes" id="UP000015101"/>
    </source>
</evidence>
<dbReference type="EnsemblMetazoa" id="HelroT185033">
    <property type="protein sequence ID" value="HelroP185033"/>
    <property type="gene ID" value="HelroG185033"/>
</dbReference>
<reference evidence="11" key="3">
    <citation type="submission" date="2015-06" db="UniProtKB">
        <authorList>
            <consortium name="EnsemblMetazoa"/>
        </authorList>
    </citation>
    <scope>IDENTIFICATION</scope>
</reference>
<dbReference type="CTD" id="20209962"/>
<dbReference type="PRINTS" id="PR01262">
    <property type="entry name" value="INNEXIN"/>
</dbReference>
<comment type="function">
    <text evidence="9">Structural component of the gap junctions.</text>
</comment>
<dbReference type="EMBL" id="KB097143">
    <property type="protein sequence ID" value="ESN98774.1"/>
    <property type="molecule type" value="Genomic_DNA"/>
</dbReference>
<evidence type="ECO:0000256" key="5">
    <source>
        <dbReference type="ARBA" id="ARBA00022989"/>
    </source>
</evidence>
<dbReference type="Pfam" id="PF00876">
    <property type="entry name" value="Innexin"/>
    <property type="match status" value="1"/>
</dbReference>
<organism evidence="11 12">
    <name type="scientific">Helobdella robusta</name>
    <name type="common">Californian leech</name>
    <dbReference type="NCBI Taxonomy" id="6412"/>
    <lineage>
        <taxon>Eukaryota</taxon>
        <taxon>Metazoa</taxon>
        <taxon>Spiralia</taxon>
        <taxon>Lophotrochozoa</taxon>
        <taxon>Annelida</taxon>
        <taxon>Clitellata</taxon>
        <taxon>Hirudinea</taxon>
        <taxon>Rhynchobdellida</taxon>
        <taxon>Glossiphoniidae</taxon>
        <taxon>Helobdella</taxon>
    </lineage>
</organism>
<keyword evidence="5 9" id="KW-1133">Transmembrane helix</keyword>
<dbReference type="GO" id="GO:0005921">
    <property type="term" value="C:gap junction"/>
    <property type="evidence" value="ECO:0007669"/>
    <property type="project" value="UniProtKB-UniRule"/>
</dbReference>
<reference evidence="12" key="1">
    <citation type="submission" date="2012-12" db="EMBL/GenBank/DDBJ databases">
        <authorList>
            <person name="Hellsten U."/>
            <person name="Grimwood J."/>
            <person name="Chapman J.A."/>
            <person name="Shapiro H."/>
            <person name="Aerts A."/>
            <person name="Otillar R.P."/>
            <person name="Terry A.Y."/>
            <person name="Boore J.L."/>
            <person name="Simakov O."/>
            <person name="Marletaz F."/>
            <person name="Cho S.-J."/>
            <person name="Edsinger-Gonzales E."/>
            <person name="Havlak P."/>
            <person name="Kuo D.-H."/>
            <person name="Larsson T."/>
            <person name="Lv J."/>
            <person name="Arendt D."/>
            <person name="Savage R."/>
            <person name="Osoegawa K."/>
            <person name="de Jong P."/>
            <person name="Lindberg D.R."/>
            <person name="Seaver E.C."/>
            <person name="Weisblat D.A."/>
            <person name="Putnam N.H."/>
            <person name="Grigoriev I.V."/>
            <person name="Rokhsar D.S."/>
        </authorList>
    </citation>
    <scope>NUCLEOTIDE SEQUENCE</scope>
</reference>
<keyword evidence="8 9" id="KW-0407">Ion channel</keyword>
<dbReference type="AlphaFoldDB" id="T1FMB3"/>
<gene>
    <name evidence="11" type="primary">20209962</name>
    <name evidence="9" type="synonym">inx</name>
    <name evidence="10" type="ORF">HELRODRAFT_185033</name>
</gene>
<evidence type="ECO:0000313" key="10">
    <source>
        <dbReference type="EMBL" id="ESN98774.1"/>
    </source>
</evidence>
<feature type="transmembrane region" description="Helical" evidence="9">
    <location>
        <begin position="100"/>
        <end position="122"/>
    </location>
</feature>